<feature type="region of interest" description="Disordered" evidence="1">
    <location>
        <begin position="1"/>
        <end position="106"/>
    </location>
</feature>
<keyword evidence="3" id="KW-1185">Reference proteome</keyword>
<dbReference type="AlphaFoldDB" id="A0A0F6W8T1"/>
<proteinExistence type="predicted"/>
<dbReference type="STRING" id="927083.DB32_007460"/>
<feature type="compositionally biased region" description="Basic and acidic residues" evidence="1">
    <location>
        <begin position="82"/>
        <end position="96"/>
    </location>
</feature>
<name>A0A0F6W8T1_9BACT</name>
<dbReference type="Proteomes" id="UP000034883">
    <property type="component" value="Chromosome"/>
</dbReference>
<gene>
    <name evidence="2" type="ORF">DB32_007460</name>
</gene>
<evidence type="ECO:0000313" key="2">
    <source>
        <dbReference type="EMBL" id="AKF10311.1"/>
    </source>
</evidence>
<reference evidence="2 3" key="1">
    <citation type="submission" date="2015-03" db="EMBL/GenBank/DDBJ databases">
        <title>Genome assembly of Sandaracinus amylolyticus DSM 53668.</title>
        <authorList>
            <person name="Sharma G."/>
            <person name="Subramanian S."/>
        </authorList>
    </citation>
    <scope>NUCLEOTIDE SEQUENCE [LARGE SCALE GENOMIC DNA]</scope>
    <source>
        <strain evidence="2 3">DSM 53668</strain>
    </source>
</reference>
<dbReference type="KEGG" id="samy:DB32_007460"/>
<evidence type="ECO:0000256" key="1">
    <source>
        <dbReference type="SAM" id="MobiDB-lite"/>
    </source>
</evidence>
<organism evidence="2 3">
    <name type="scientific">Sandaracinus amylolyticus</name>
    <dbReference type="NCBI Taxonomy" id="927083"/>
    <lineage>
        <taxon>Bacteria</taxon>
        <taxon>Pseudomonadati</taxon>
        <taxon>Myxococcota</taxon>
        <taxon>Polyangia</taxon>
        <taxon>Polyangiales</taxon>
        <taxon>Sandaracinaceae</taxon>
        <taxon>Sandaracinus</taxon>
    </lineage>
</organism>
<accession>A0A0F6W8T1</accession>
<evidence type="ECO:0000313" key="3">
    <source>
        <dbReference type="Proteomes" id="UP000034883"/>
    </source>
</evidence>
<dbReference type="EMBL" id="CP011125">
    <property type="protein sequence ID" value="AKF10311.1"/>
    <property type="molecule type" value="Genomic_DNA"/>
</dbReference>
<protein>
    <submittedName>
        <fullName evidence="2">Uncharacterized protein</fullName>
    </submittedName>
</protein>
<feature type="compositionally biased region" description="Basic residues" evidence="1">
    <location>
        <begin position="71"/>
        <end position="81"/>
    </location>
</feature>
<sequence length="106" mass="11628">MRAPLLARLCEPIPHRRGRASCTENPGDARPRERVGSSRGESHGSRRYRPSHPEGCAPASNRARASPGSTSKKRGGRKSRTPHREGALGFRDRADPRIGSPSERTH</sequence>
<feature type="compositionally biased region" description="Basic and acidic residues" evidence="1">
    <location>
        <begin position="27"/>
        <end position="44"/>
    </location>
</feature>